<accession>A0A6J0BZF9</accession>
<organism evidence="4">
    <name type="scientific">Neodiprion lecontei</name>
    <name type="common">Redheaded pine sawfly</name>
    <dbReference type="NCBI Taxonomy" id="441921"/>
    <lineage>
        <taxon>Eukaryota</taxon>
        <taxon>Metazoa</taxon>
        <taxon>Ecdysozoa</taxon>
        <taxon>Arthropoda</taxon>
        <taxon>Hexapoda</taxon>
        <taxon>Insecta</taxon>
        <taxon>Pterygota</taxon>
        <taxon>Neoptera</taxon>
        <taxon>Endopterygota</taxon>
        <taxon>Hymenoptera</taxon>
        <taxon>Tenthredinoidea</taxon>
        <taxon>Diprionidae</taxon>
        <taxon>Diprioninae</taxon>
        <taxon>Neodiprion</taxon>
    </lineage>
</organism>
<dbReference type="InterPro" id="IPR013568">
    <property type="entry name" value="SEFIR_dom"/>
</dbReference>
<evidence type="ECO:0000313" key="4">
    <source>
        <dbReference type="RefSeq" id="XP_015520366.1"/>
    </source>
</evidence>
<dbReference type="Pfam" id="PF08357">
    <property type="entry name" value="SEFIR"/>
    <property type="match status" value="1"/>
</dbReference>
<keyword evidence="3" id="KW-1185">Reference proteome</keyword>
<feature type="transmembrane region" description="Helical" evidence="1">
    <location>
        <begin position="6"/>
        <end position="28"/>
    </location>
</feature>
<protein>
    <submittedName>
        <fullName evidence="4">Uncharacterized protein LOC107224710 isoform X1</fullName>
    </submittedName>
</protein>
<dbReference type="InParanoid" id="A0A6J0BZF9"/>
<keyword evidence="1" id="KW-1133">Transmembrane helix</keyword>
<feature type="domain" description="SEFIR" evidence="2">
    <location>
        <begin position="379"/>
        <end position="536"/>
    </location>
</feature>
<evidence type="ECO:0000256" key="1">
    <source>
        <dbReference type="SAM" id="Phobius"/>
    </source>
</evidence>
<keyword evidence="1" id="KW-0472">Membrane</keyword>
<keyword evidence="1" id="KW-0812">Transmembrane</keyword>
<reference evidence="4" key="1">
    <citation type="submission" date="2025-08" db="UniProtKB">
        <authorList>
            <consortium name="RefSeq"/>
        </authorList>
    </citation>
    <scope>IDENTIFICATION</scope>
    <source>
        <tissue evidence="4">Thorax and Abdomen</tissue>
    </source>
</reference>
<feature type="transmembrane region" description="Helical" evidence="1">
    <location>
        <begin position="327"/>
        <end position="346"/>
    </location>
</feature>
<gene>
    <name evidence="4" type="primary">LOC107224710</name>
</gene>
<dbReference type="OrthoDB" id="8611351at2759"/>
<dbReference type="Proteomes" id="UP000829291">
    <property type="component" value="Chromosome 3"/>
</dbReference>
<dbReference type="Gene3D" id="3.40.50.11530">
    <property type="match status" value="1"/>
</dbReference>
<evidence type="ECO:0000313" key="3">
    <source>
        <dbReference type="Proteomes" id="UP000829291"/>
    </source>
</evidence>
<name>A0A6J0BZF9_NEOLC</name>
<dbReference type="RefSeq" id="XP_015520366.1">
    <property type="nucleotide sequence ID" value="XM_015664880.2"/>
</dbReference>
<dbReference type="GeneID" id="107224710"/>
<dbReference type="KEGG" id="nlo:107224710"/>
<dbReference type="AlphaFoldDB" id="A0A6J0BZF9"/>
<evidence type="ECO:0000259" key="2">
    <source>
        <dbReference type="Pfam" id="PF08357"/>
    </source>
</evidence>
<proteinExistence type="predicted"/>
<sequence>MWHFTASVSTLVVLCIYCIVYTSALSFSKEYTCTKHIKAIPLEKTDPPVVVTQRMNSTVPDQLEVTFESIQEDLNVSIFAYPYIDNEADCPADKPNSSFSNTVKYHCVNQTIYFQNESQHQNLSYSNLFTGCYYIQLSNKECKTWVKGPTFYKTMTPYIDTKIKHSNGVFLPEDSTTSRTYRVKLSIPFKCYEVNVNLWECSTGALPSEMCAERKDHPTQSCTFSIYDKPRCDYPFPAPKLKIRDCNSTSGSERWTADIEWTGLKRGSASYYSMYARSNSNCSYEIISYTNCWKPAYKSGVISHGIQDANSTPPEDVLASSSTILPIIGYVALGVIIILILFYWIWKCGVITCAKKSTTHILPQISGVMINLDYVKKSRQILLMYAKGSPDFMAKMNTFRDEIQRKCQCHVYDLQSEEDANTIADMGPIRWTEQILREGSKVIWIDTPQLRSLLKNSKSDEEEEEYARDFRNPAFLFALDHIISISENVIAQYQRYFVVRCKEFKVDNDCDDDPLLAVSPQARYPIPDCFEDLCKDICDSMPPVK</sequence>